<dbReference type="SUPFAM" id="SSF52402">
    <property type="entry name" value="Adenine nucleotide alpha hydrolases-like"/>
    <property type="match status" value="1"/>
</dbReference>
<organism evidence="2 3">
    <name type="scientific">Hymenobacter coccineus</name>
    <dbReference type="NCBI Taxonomy" id="1908235"/>
    <lineage>
        <taxon>Bacteria</taxon>
        <taxon>Pseudomonadati</taxon>
        <taxon>Bacteroidota</taxon>
        <taxon>Cytophagia</taxon>
        <taxon>Cytophagales</taxon>
        <taxon>Hymenobacteraceae</taxon>
        <taxon>Hymenobacter</taxon>
    </lineage>
</organism>
<accession>A0A1G1STF9</accession>
<reference evidence="2 3" key="1">
    <citation type="submission" date="2016-08" db="EMBL/GenBank/DDBJ databases">
        <title>Hymenobacter coccineus sp. nov., Hymenobacter lapidarius sp. nov. and Hymenobacter glacialis sp. nov., isolated from Antarctic soil.</title>
        <authorList>
            <person name="Sedlacek I."/>
            <person name="Kralova S."/>
            <person name="Kyrova K."/>
            <person name="Maslanova I."/>
            <person name="Stankova E."/>
            <person name="Vrbovska V."/>
            <person name="Nemec M."/>
            <person name="Bartak M."/>
            <person name="Svec P."/>
            <person name="Busse H.-J."/>
            <person name="Pantucek R."/>
        </authorList>
    </citation>
    <scope>NUCLEOTIDE SEQUENCE [LARGE SCALE GENOMIC DNA]</scope>
    <source>
        <strain evidence="2 3">CCM 8649</strain>
    </source>
</reference>
<dbReference type="InterPro" id="IPR006016">
    <property type="entry name" value="UspA"/>
</dbReference>
<keyword evidence="3" id="KW-1185">Reference proteome</keyword>
<feature type="domain" description="UspA" evidence="1">
    <location>
        <begin position="50"/>
        <end position="105"/>
    </location>
</feature>
<evidence type="ECO:0000313" key="3">
    <source>
        <dbReference type="Proteomes" id="UP000177506"/>
    </source>
</evidence>
<dbReference type="Gene3D" id="3.40.50.620">
    <property type="entry name" value="HUPs"/>
    <property type="match status" value="1"/>
</dbReference>
<protein>
    <recommendedName>
        <fullName evidence="1">UspA domain-containing protein</fullName>
    </recommendedName>
</protein>
<evidence type="ECO:0000259" key="1">
    <source>
        <dbReference type="Pfam" id="PF00582"/>
    </source>
</evidence>
<dbReference type="InterPro" id="IPR014729">
    <property type="entry name" value="Rossmann-like_a/b/a_fold"/>
</dbReference>
<sequence length="110" mass="11424">MAPVLDALACPITPVTVLPLHHPLAAGEAGLRAAQTCGLATMLLSAKLRRVVGVRPATGIGEAADTLEADLVALLDQGHGWVHKMFSGSVIADVLRYSQVPVLLLPVVTE</sequence>
<proteinExistence type="predicted"/>
<evidence type="ECO:0000313" key="2">
    <source>
        <dbReference type="EMBL" id="OGX81914.1"/>
    </source>
</evidence>
<dbReference type="Proteomes" id="UP000177506">
    <property type="component" value="Unassembled WGS sequence"/>
</dbReference>
<dbReference type="AlphaFoldDB" id="A0A1G1STF9"/>
<dbReference type="EMBL" id="MDZA01000439">
    <property type="protein sequence ID" value="OGX81914.1"/>
    <property type="molecule type" value="Genomic_DNA"/>
</dbReference>
<comment type="caution">
    <text evidence="2">The sequence shown here is derived from an EMBL/GenBank/DDBJ whole genome shotgun (WGS) entry which is preliminary data.</text>
</comment>
<gene>
    <name evidence="2" type="ORF">BEN49_14675</name>
</gene>
<name>A0A1G1STF9_9BACT</name>
<dbReference type="Pfam" id="PF00582">
    <property type="entry name" value="Usp"/>
    <property type="match status" value="1"/>
</dbReference>